<dbReference type="OrthoDB" id="329666at2759"/>
<evidence type="ECO:0000256" key="1">
    <source>
        <dbReference type="ARBA" id="ARBA00004123"/>
    </source>
</evidence>
<evidence type="ECO:0000313" key="5">
    <source>
        <dbReference type="EMBL" id="VDN24352.1"/>
    </source>
</evidence>
<gene>
    <name evidence="5" type="ORF">CGOC_LOCUS9814</name>
</gene>
<dbReference type="PANTHER" id="PTHR13489">
    <property type="entry name" value="MINI-CHROMOSOME MAINTENANCE COMPLEX-BINDING PROTEIN"/>
    <property type="match status" value="1"/>
</dbReference>
<sequence length="115" mass="12834">TPFRVPFLSNSTEAKLDPKSIEQKRHFIQQSRSTVSTVSLSDEVSKKIQDSFVTLCSTLDKKVDKAAYLNEMLIMSRLVASSSGSGVVEFEHWEHAVRMSAANTSAMSAWRSQHV</sequence>
<dbReference type="GO" id="GO:0003682">
    <property type="term" value="F:chromatin binding"/>
    <property type="evidence" value="ECO:0007669"/>
    <property type="project" value="TreeGrafter"/>
</dbReference>
<proteinExistence type="inferred from homology"/>
<keyword evidence="4" id="KW-0539">Nucleus</keyword>
<dbReference type="AlphaFoldDB" id="A0A3P7PXB4"/>
<dbReference type="GO" id="GO:0006261">
    <property type="term" value="P:DNA-templated DNA replication"/>
    <property type="evidence" value="ECO:0007669"/>
    <property type="project" value="TreeGrafter"/>
</dbReference>
<dbReference type="InterPro" id="IPR019140">
    <property type="entry name" value="MCM_complex-bd"/>
</dbReference>
<protein>
    <recommendedName>
        <fullName evidence="3">Mini-chromosome maintenance complex-binding protein</fullName>
    </recommendedName>
</protein>
<dbReference type="Pfam" id="PF09739">
    <property type="entry name" value="MCM_bind"/>
    <property type="match status" value="1"/>
</dbReference>
<evidence type="ECO:0000313" key="6">
    <source>
        <dbReference type="Proteomes" id="UP000271889"/>
    </source>
</evidence>
<keyword evidence="6" id="KW-1185">Reference proteome</keyword>
<organism evidence="5 6">
    <name type="scientific">Cylicostephanus goldi</name>
    <name type="common">Nematode worm</name>
    <dbReference type="NCBI Taxonomy" id="71465"/>
    <lineage>
        <taxon>Eukaryota</taxon>
        <taxon>Metazoa</taxon>
        <taxon>Ecdysozoa</taxon>
        <taxon>Nematoda</taxon>
        <taxon>Chromadorea</taxon>
        <taxon>Rhabditida</taxon>
        <taxon>Rhabditina</taxon>
        <taxon>Rhabditomorpha</taxon>
        <taxon>Strongyloidea</taxon>
        <taxon>Strongylidae</taxon>
        <taxon>Cylicostephanus</taxon>
    </lineage>
</organism>
<feature type="non-terminal residue" evidence="5">
    <location>
        <position position="1"/>
    </location>
</feature>
<dbReference type="PANTHER" id="PTHR13489:SF0">
    <property type="entry name" value="MINI-CHROMOSOME MAINTENANCE COMPLEX-BINDING PROTEIN"/>
    <property type="match status" value="1"/>
</dbReference>
<dbReference type="EMBL" id="UYRV01108455">
    <property type="protein sequence ID" value="VDN24352.1"/>
    <property type="molecule type" value="Genomic_DNA"/>
</dbReference>
<reference evidence="5 6" key="1">
    <citation type="submission" date="2018-11" db="EMBL/GenBank/DDBJ databases">
        <authorList>
            <consortium name="Pathogen Informatics"/>
        </authorList>
    </citation>
    <scope>NUCLEOTIDE SEQUENCE [LARGE SCALE GENOMIC DNA]</scope>
</reference>
<comment type="subcellular location">
    <subcellularLocation>
        <location evidence="1">Nucleus</location>
    </subcellularLocation>
</comment>
<evidence type="ECO:0000256" key="3">
    <source>
        <dbReference type="ARBA" id="ARBA00015405"/>
    </source>
</evidence>
<evidence type="ECO:0000256" key="2">
    <source>
        <dbReference type="ARBA" id="ARBA00007925"/>
    </source>
</evidence>
<comment type="similarity">
    <text evidence="2">Belongs to the MCMBP family.</text>
</comment>
<dbReference type="Proteomes" id="UP000271889">
    <property type="component" value="Unassembled WGS sequence"/>
</dbReference>
<accession>A0A3P7PXB4</accession>
<name>A0A3P7PXB4_CYLGO</name>
<dbReference type="GO" id="GO:0005634">
    <property type="term" value="C:nucleus"/>
    <property type="evidence" value="ECO:0007669"/>
    <property type="project" value="UniProtKB-SubCell"/>
</dbReference>
<evidence type="ECO:0000256" key="4">
    <source>
        <dbReference type="ARBA" id="ARBA00023242"/>
    </source>
</evidence>